<evidence type="ECO:0000256" key="8">
    <source>
        <dbReference type="ARBA" id="ARBA00023064"/>
    </source>
</evidence>
<evidence type="ECO:0000256" key="10">
    <source>
        <dbReference type="RuleBase" id="RU363066"/>
    </source>
</evidence>
<evidence type="ECO:0000256" key="5">
    <source>
        <dbReference type="ARBA" id="ARBA00022741"/>
    </source>
</evidence>
<dbReference type="InterPro" id="IPR006001">
    <property type="entry name" value="Therm_gnt_kin"/>
</dbReference>
<evidence type="ECO:0000256" key="9">
    <source>
        <dbReference type="ARBA" id="ARBA00048090"/>
    </source>
</evidence>
<dbReference type="NCBIfam" id="TIGR01313">
    <property type="entry name" value="therm_gnt_kin"/>
    <property type="match status" value="1"/>
</dbReference>
<evidence type="ECO:0000256" key="4">
    <source>
        <dbReference type="ARBA" id="ARBA00022679"/>
    </source>
</evidence>
<dbReference type="SUPFAM" id="SSF52540">
    <property type="entry name" value="P-loop containing nucleoside triphosphate hydrolases"/>
    <property type="match status" value="1"/>
</dbReference>
<reference evidence="11 12" key="1">
    <citation type="submission" date="2016-10" db="EMBL/GenBank/DDBJ databases">
        <title>Lutibacter sp. LPB0138, isolated from marine gastropod.</title>
        <authorList>
            <person name="Kim E."/>
            <person name="Yi H."/>
        </authorList>
    </citation>
    <scope>NUCLEOTIDE SEQUENCE [LARGE SCALE GENOMIC DNA]</scope>
    <source>
        <strain evidence="11 12">LPB0138</strain>
    </source>
</reference>
<evidence type="ECO:0000256" key="3">
    <source>
        <dbReference type="ARBA" id="ARBA00012054"/>
    </source>
</evidence>
<keyword evidence="6 10" id="KW-0418">Kinase</keyword>
<dbReference type="GO" id="GO:0046316">
    <property type="term" value="F:gluconokinase activity"/>
    <property type="evidence" value="ECO:0007669"/>
    <property type="project" value="UniProtKB-EC"/>
</dbReference>
<evidence type="ECO:0000256" key="7">
    <source>
        <dbReference type="ARBA" id="ARBA00022840"/>
    </source>
</evidence>
<keyword evidence="8" id="KW-0311">Gluconate utilization</keyword>
<evidence type="ECO:0000313" key="11">
    <source>
        <dbReference type="EMBL" id="AOW19728.1"/>
    </source>
</evidence>
<dbReference type="EMBL" id="CP017478">
    <property type="protein sequence ID" value="AOW19728.1"/>
    <property type="molecule type" value="Genomic_DNA"/>
</dbReference>
<dbReference type="InterPro" id="IPR031322">
    <property type="entry name" value="Shikimate/glucono_kinase"/>
</dbReference>
<name>A0A1D8P571_9FLAO</name>
<keyword evidence="4 10" id="KW-0808">Transferase</keyword>
<gene>
    <name evidence="11" type="ORF">LPB138_03100</name>
</gene>
<dbReference type="Gene3D" id="3.40.50.300">
    <property type="entry name" value="P-loop containing nucleotide triphosphate hydrolases"/>
    <property type="match status" value="1"/>
</dbReference>
<dbReference type="RefSeq" id="WP_070235844.1">
    <property type="nucleotide sequence ID" value="NZ_CP017478.1"/>
</dbReference>
<keyword evidence="5 10" id="KW-0547">Nucleotide-binding</keyword>
<evidence type="ECO:0000256" key="6">
    <source>
        <dbReference type="ARBA" id="ARBA00022777"/>
    </source>
</evidence>
<dbReference type="Pfam" id="PF01202">
    <property type="entry name" value="SKI"/>
    <property type="match status" value="1"/>
</dbReference>
<keyword evidence="7 10" id="KW-0067">ATP-binding</keyword>
<keyword evidence="12" id="KW-1185">Reference proteome</keyword>
<sequence length="159" mass="18265">MIYIVIGVSGVGKTTIAKGLASKLKIPFFDADDFHPKHNVEKMKRGFPLNDDDRVPWLEILANKTCNWNRGQGAVLACSALKEKYRQIIQGENKDVVWIFLNANFKVISDRLKARENHFMNPKLLQSQFDTLEIPKYGIHVDVNQSIDDVLREILEKNR</sequence>
<comment type="pathway">
    <text evidence="1">Carbohydrate acid metabolism.</text>
</comment>
<comment type="similarity">
    <text evidence="2 10">Belongs to the gluconokinase GntK/GntV family.</text>
</comment>
<dbReference type="GO" id="GO:0019521">
    <property type="term" value="P:D-gluconate metabolic process"/>
    <property type="evidence" value="ECO:0007669"/>
    <property type="project" value="UniProtKB-KW"/>
</dbReference>
<protein>
    <recommendedName>
        <fullName evidence="3 10">Gluconokinase</fullName>
        <ecNumber evidence="3 10">2.7.1.12</ecNumber>
    </recommendedName>
</protein>
<accession>A0A1D8P571</accession>
<dbReference type="PANTHER" id="PTHR43442:SF3">
    <property type="entry name" value="GLUCONOKINASE-RELATED"/>
    <property type="match status" value="1"/>
</dbReference>
<dbReference type="AlphaFoldDB" id="A0A1D8P571"/>
<dbReference type="OrthoDB" id="9813917at2"/>
<dbReference type="KEGG" id="lul:LPB138_03100"/>
<dbReference type="EC" id="2.7.1.12" evidence="3 10"/>
<comment type="catalytic activity">
    <reaction evidence="9 10">
        <text>D-gluconate + ATP = 6-phospho-D-gluconate + ADP + H(+)</text>
        <dbReference type="Rhea" id="RHEA:19433"/>
        <dbReference type="ChEBI" id="CHEBI:15378"/>
        <dbReference type="ChEBI" id="CHEBI:18391"/>
        <dbReference type="ChEBI" id="CHEBI:30616"/>
        <dbReference type="ChEBI" id="CHEBI:58759"/>
        <dbReference type="ChEBI" id="CHEBI:456216"/>
        <dbReference type="EC" id="2.7.1.12"/>
    </reaction>
</comment>
<dbReference type="GO" id="GO:0005737">
    <property type="term" value="C:cytoplasm"/>
    <property type="evidence" value="ECO:0007669"/>
    <property type="project" value="TreeGrafter"/>
</dbReference>
<organism evidence="11 12">
    <name type="scientific">Urechidicola croceus</name>
    <dbReference type="NCBI Taxonomy" id="1850246"/>
    <lineage>
        <taxon>Bacteria</taxon>
        <taxon>Pseudomonadati</taxon>
        <taxon>Bacteroidota</taxon>
        <taxon>Flavobacteriia</taxon>
        <taxon>Flavobacteriales</taxon>
        <taxon>Flavobacteriaceae</taxon>
        <taxon>Urechidicola</taxon>
    </lineage>
</organism>
<dbReference type="GO" id="GO:0005524">
    <property type="term" value="F:ATP binding"/>
    <property type="evidence" value="ECO:0007669"/>
    <property type="project" value="UniProtKB-KW"/>
</dbReference>
<proteinExistence type="inferred from homology"/>
<dbReference type="InterPro" id="IPR027417">
    <property type="entry name" value="P-loop_NTPase"/>
</dbReference>
<dbReference type="STRING" id="1850246.LPB138_03100"/>
<dbReference type="CDD" id="cd02021">
    <property type="entry name" value="GntK"/>
    <property type="match status" value="1"/>
</dbReference>
<evidence type="ECO:0000256" key="1">
    <source>
        <dbReference type="ARBA" id="ARBA00004761"/>
    </source>
</evidence>
<dbReference type="PANTHER" id="PTHR43442">
    <property type="entry name" value="GLUCONOKINASE-RELATED"/>
    <property type="match status" value="1"/>
</dbReference>
<dbReference type="Proteomes" id="UP000176050">
    <property type="component" value="Chromosome"/>
</dbReference>
<evidence type="ECO:0000313" key="12">
    <source>
        <dbReference type="Proteomes" id="UP000176050"/>
    </source>
</evidence>
<dbReference type="FunFam" id="3.40.50.300:FF:000522">
    <property type="entry name" value="Gluconokinase"/>
    <property type="match status" value="1"/>
</dbReference>
<evidence type="ECO:0000256" key="2">
    <source>
        <dbReference type="ARBA" id="ARBA00008420"/>
    </source>
</evidence>